<dbReference type="GO" id="GO:0006641">
    <property type="term" value="P:triglyceride metabolic process"/>
    <property type="evidence" value="ECO:0007669"/>
    <property type="project" value="UniProtKB-ARBA"/>
</dbReference>
<gene>
    <name evidence="7" type="ORF">CYFA0S_01e06634g</name>
</gene>
<feature type="compositionally biased region" description="Basic and acidic residues" evidence="5">
    <location>
        <begin position="811"/>
        <end position="823"/>
    </location>
</feature>
<dbReference type="InterPro" id="IPR050301">
    <property type="entry name" value="NTE"/>
</dbReference>
<feature type="domain" description="PNPLA" evidence="6">
    <location>
        <begin position="298"/>
        <end position="495"/>
    </location>
</feature>
<evidence type="ECO:0000256" key="1">
    <source>
        <dbReference type="ARBA" id="ARBA00022801"/>
    </source>
</evidence>
<keyword evidence="2 4" id="KW-0442">Lipid degradation</keyword>
<feature type="compositionally biased region" description="Low complexity" evidence="5">
    <location>
        <begin position="101"/>
        <end position="115"/>
    </location>
</feature>
<dbReference type="PROSITE" id="PS51635">
    <property type="entry name" value="PNPLA"/>
    <property type="match status" value="1"/>
</dbReference>
<organism evidence="7">
    <name type="scientific">Cyberlindnera fabianii</name>
    <name type="common">Yeast</name>
    <name type="synonym">Hansenula fabianii</name>
    <dbReference type="NCBI Taxonomy" id="36022"/>
    <lineage>
        <taxon>Eukaryota</taxon>
        <taxon>Fungi</taxon>
        <taxon>Dikarya</taxon>
        <taxon>Ascomycota</taxon>
        <taxon>Saccharomycotina</taxon>
        <taxon>Saccharomycetes</taxon>
        <taxon>Phaffomycetales</taxon>
        <taxon>Phaffomycetaceae</taxon>
        <taxon>Cyberlindnera</taxon>
    </lineage>
</organism>
<dbReference type="InterPro" id="IPR016035">
    <property type="entry name" value="Acyl_Trfase/lysoPLipase"/>
</dbReference>
<dbReference type="CDD" id="cd07230">
    <property type="entry name" value="Pat_TGL4-5_like"/>
    <property type="match status" value="1"/>
</dbReference>
<keyword evidence="3 4" id="KW-0443">Lipid metabolism</keyword>
<evidence type="ECO:0000256" key="3">
    <source>
        <dbReference type="ARBA" id="ARBA00023098"/>
    </source>
</evidence>
<dbReference type="GO" id="GO:0016042">
    <property type="term" value="P:lipid catabolic process"/>
    <property type="evidence" value="ECO:0007669"/>
    <property type="project" value="UniProtKB-UniRule"/>
</dbReference>
<dbReference type="PANTHER" id="PTHR14226:SF10">
    <property type="entry name" value="TRIACYLGLYCEROL LIPASE 4-RELATED"/>
    <property type="match status" value="1"/>
</dbReference>
<evidence type="ECO:0000256" key="2">
    <source>
        <dbReference type="ARBA" id="ARBA00022963"/>
    </source>
</evidence>
<feature type="region of interest" description="Disordered" evidence="5">
    <location>
        <begin position="27"/>
        <end position="89"/>
    </location>
</feature>
<feature type="active site" description="Proton acceptor" evidence="4">
    <location>
        <position position="482"/>
    </location>
</feature>
<evidence type="ECO:0000313" key="7">
    <source>
        <dbReference type="EMBL" id="CDR37034.1"/>
    </source>
</evidence>
<feature type="compositionally biased region" description="Basic and acidic residues" evidence="5">
    <location>
        <begin position="679"/>
        <end position="688"/>
    </location>
</feature>
<feature type="compositionally biased region" description="Polar residues" evidence="5">
    <location>
        <begin position="790"/>
        <end position="801"/>
    </location>
</feature>
<accession>A0A061AHJ3</accession>
<feature type="compositionally biased region" description="Polar residues" evidence="5">
    <location>
        <begin position="660"/>
        <end position="678"/>
    </location>
</feature>
<keyword evidence="1 4" id="KW-0378">Hydrolase</keyword>
<feature type="short sequence motif" description="GXGXXG" evidence="4">
    <location>
        <begin position="302"/>
        <end position="307"/>
    </location>
</feature>
<sequence>MIHRGSACAVYQNSFNQCRIYRDEINSAQPDDPASGNLTQRNINTLRIKRSQTSTTASSWGKKESHMAAQKVTGETLRPHASPGVPPKLSVTENLVNRYKSNQASSSSNSNSTPSVIDESHESKSSWSLLKSLLVSSHHSAWSWLGGTTEDITEKELIANLLQKKKTAISYQAWLEASEKLDELQNLNSWKEQKQSTLYDYKLIERLLGDIKEARMAGDTRKLLYLIRTTWARNVGNIGNVNLYRHSHTGTKRLIEEYLRECHLALEDLTKEGPHDIDDRYTLSMLIQTRKNIGRTALLLSGGGAFGLFHIGVLAALLEEDVLPRIVSGSSGGAIVASILCIHNKEEAIKLVSTMVDEKFNVFDDCATKEGLIVCLTRFLKYGTWFDSENLKQTMKGLLGELTFREAFYRTGKILNITVSPASEHEHPRLLNYLTAPSVLIWSAVCASCSLPGVFASSTIYEKNPRTGATQEWHHHSVKFVDGSVDNDLPITRLSEMFNVDHIIACQVNPHVVPFLKFSLTCVGGEIETEYSARFKAKLSQAYEIWSAEVAHYLQMSAEVGISRNLCTKLRSIISQQYSGDITILPDYNDILRLDKMLKNPTPEFLLHYTIKGARATWPKLSIIRNHCSLEFALDHAINLLKGRNFKDMNPTLALVNPSSNIPHDDATSNSRHNNSIKGDNRPTMVDKNHHRHRSETISIARMKSLRPVKSNISVQNAPETAYASTPRSTFKPSSPLSVARYHRSYSASNQETGSFFLHQTFAPPSAELKRHGSSTDTYVPPALARKNSRSSMLSRRNTGISSTSSSSDKLFLKVEQKRESRGNEPLNNKYQNVDYFDGLFDSQPIQTSSGSGSDSSVDTAIDPQKVDDFSDSENTERMGDDEGGALMYTK</sequence>
<dbReference type="EMBL" id="LK052886">
    <property type="protein sequence ID" value="CDR37034.1"/>
    <property type="molecule type" value="Genomic_DNA"/>
</dbReference>
<dbReference type="InterPro" id="IPR002641">
    <property type="entry name" value="PNPLA_dom"/>
</dbReference>
<feature type="region of interest" description="Disordered" evidence="5">
    <location>
        <begin position="767"/>
        <end position="891"/>
    </location>
</feature>
<dbReference type="FunFam" id="3.40.1090.10:FF:000036">
    <property type="entry name" value="Patatin-like phospholipase domain-containing protein"/>
    <property type="match status" value="1"/>
</dbReference>
<comment type="caution">
    <text evidence="4">Lacks conserved residue(s) required for the propagation of feature annotation.</text>
</comment>
<dbReference type="VEuPathDB" id="FungiDB:BON22_0542"/>
<proteinExistence type="predicted"/>
<evidence type="ECO:0000256" key="5">
    <source>
        <dbReference type="SAM" id="MobiDB-lite"/>
    </source>
</evidence>
<dbReference type="GO" id="GO:0004806">
    <property type="term" value="F:triacylglycerol lipase activity"/>
    <property type="evidence" value="ECO:0007669"/>
    <property type="project" value="InterPro"/>
</dbReference>
<feature type="compositionally biased region" description="Polar residues" evidence="5">
    <location>
        <begin position="36"/>
        <end position="59"/>
    </location>
</feature>
<dbReference type="OrthoDB" id="10049244at2759"/>
<dbReference type="AlphaFoldDB" id="A0A061AHJ3"/>
<feature type="active site" description="Nucleophile" evidence="4">
    <location>
        <position position="331"/>
    </location>
</feature>
<name>A0A061AHJ3_CYBFA</name>
<dbReference type="Gene3D" id="3.40.1090.10">
    <property type="entry name" value="Cytosolic phospholipase A2 catalytic domain"/>
    <property type="match status" value="2"/>
</dbReference>
<dbReference type="Pfam" id="PF11815">
    <property type="entry name" value="DUF3336"/>
    <property type="match status" value="1"/>
</dbReference>
<dbReference type="InterPro" id="IPR021771">
    <property type="entry name" value="Triacylglycerol_lipase_N"/>
</dbReference>
<dbReference type="Pfam" id="PF01734">
    <property type="entry name" value="Patatin"/>
    <property type="match status" value="1"/>
</dbReference>
<dbReference type="SUPFAM" id="SSF52151">
    <property type="entry name" value="FabD/lysophospholipase-like"/>
    <property type="match status" value="1"/>
</dbReference>
<dbReference type="PANTHER" id="PTHR14226">
    <property type="entry name" value="NEUROPATHY TARGET ESTERASE/SWISS CHEESE D.MELANOGASTER"/>
    <property type="match status" value="1"/>
</dbReference>
<feature type="compositionally biased region" description="Basic and acidic residues" evidence="5">
    <location>
        <begin position="865"/>
        <end position="881"/>
    </location>
</feature>
<evidence type="ECO:0000259" key="6">
    <source>
        <dbReference type="PROSITE" id="PS51635"/>
    </source>
</evidence>
<reference evidence="7" key="1">
    <citation type="journal article" date="2014" name="Genome Announc.">
        <title>Genome sequence of the yeast Cyberlindnera fabianii (Hansenula fabianii).</title>
        <authorList>
            <person name="Freel K.C."/>
            <person name="Sarilar V."/>
            <person name="Neuveglise C."/>
            <person name="Devillers H."/>
            <person name="Friedrich A."/>
            <person name="Schacherer J."/>
        </authorList>
    </citation>
    <scope>NUCLEOTIDE SEQUENCE</scope>
    <source>
        <strain evidence="7">YJS4271</strain>
    </source>
</reference>
<evidence type="ECO:0000256" key="4">
    <source>
        <dbReference type="PROSITE-ProRule" id="PRU01161"/>
    </source>
</evidence>
<feature type="region of interest" description="Disordered" evidence="5">
    <location>
        <begin position="660"/>
        <end position="694"/>
    </location>
</feature>
<feature type="short sequence motif" description="GXSXG" evidence="4">
    <location>
        <begin position="329"/>
        <end position="333"/>
    </location>
</feature>
<dbReference type="PhylomeDB" id="A0A061AHJ3"/>
<feature type="region of interest" description="Disordered" evidence="5">
    <location>
        <begin position="100"/>
        <end position="119"/>
    </location>
</feature>
<protein>
    <submittedName>
        <fullName evidence="7">CYFA0S01e06634g1_1</fullName>
    </submittedName>
</protein>